<dbReference type="Proteomes" id="UP000593573">
    <property type="component" value="Unassembled WGS sequence"/>
</dbReference>
<feature type="region of interest" description="Disordered" evidence="1">
    <location>
        <begin position="114"/>
        <end position="184"/>
    </location>
</feature>
<dbReference type="EMBL" id="JABFAB010000009">
    <property type="protein sequence ID" value="MBA0660699.1"/>
    <property type="molecule type" value="Genomic_DNA"/>
</dbReference>
<dbReference type="PANTHER" id="PTHR46250:SF17">
    <property type="entry name" value="MYB_SANT-LIKE DOMAIN-CONTAINING PROTEIN"/>
    <property type="match status" value="1"/>
</dbReference>
<feature type="compositionally biased region" description="Low complexity" evidence="1">
    <location>
        <begin position="166"/>
        <end position="184"/>
    </location>
</feature>
<gene>
    <name evidence="2" type="ORF">Goklo_012675</name>
</gene>
<dbReference type="PANTHER" id="PTHR46250">
    <property type="entry name" value="MYB/SANT-LIKE DNA-BINDING DOMAIN PROTEIN-RELATED"/>
    <property type="match status" value="1"/>
</dbReference>
<name>A0A7J8VE17_9ROSI</name>
<proteinExistence type="predicted"/>
<comment type="caution">
    <text evidence="2">The sequence shown here is derived from an EMBL/GenBank/DDBJ whole genome shotgun (WGS) entry which is preliminary data.</text>
</comment>
<accession>A0A7J8VE17</accession>
<organism evidence="2 3">
    <name type="scientific">Gossypium klotzschianum</name>
    <dbReference type="NCBI Taxonomy" id="34286"/>
    <lineage>
        <taxon>Eukaryota</taxon>
        <taxon>Viridiplantae</taxon>
        <taxon>Streptophyta</taxon>
        <taxon>Embryophyta</taxon>
        <taxon>Tracheophyta</taxon>
        <taxon>Spermatophyta</taxon>
        <taxon>Magnoliopsida</taxon>
        <taxon>eudicotyledons</taxon>
        <taxon>Gunneridae</taxon>
        <taxon>Pentapetalae</taxon>
        <taxon>rosids</taxon>
        <taxon>malvids</taxon>
        <taxon>Malvales</taxon>
        <taxon>Malvaceae</taxon>
        <taxon>Malvoideae</taxon>
        <taxon>Gossypium</taxon>
    </lineage>
</organism>
<dbReference type="OrthoDB" id="618098at2759"/>
<evidence type="ECO:0008006" key="4">
    <source>
        <dbReference type="Google" id="ProtNLM"/>
    </source>
</evidence>
<evidence type="ECO:0000313" key="3">
    <source>
        <dbReference type="Proteomes" id="UP000593573"/>
    </source>
</evidence>
<reference evidence="2 3" key="1">
    <citation type="journal article" date="2019" name="Genome Biol. Evol.">
        <title>Insights into the evolution of the New World diploid cottons (Gossypium, subgenus Houzingenia) based on genome sequencing.</title>
        <authorList>
            <person name="Grover C.E."/>
            <person name="Arick M.A. 2nd"/>
            <person name="Thrash A."/>
            <person name="Conover J.L."/>
            <person name="Sanders W.S."/>
            <person name="Peterson D.G."/>
            <person name="Frelichowski J.E."/>
            <person name="Scheffler J.A."/>
            <person name="Scheffler B.E."/>
            <person name="Wendel J.F."/>
        </authorList>
    </citation>
    <scope>NUCLEOTIDE SEQUENCE [LARGE SCALE GENOMIC DNA]</scope>
    <source>
        <strain evidence="2">57</strain>
        <tissue evidence="2">Leaf</tissue>
    </source>
</reference>
<protein>
    <recommendedName>
        <fullName evidence="4">Myb/SANT-like domain-containing protein</fullName>
    </recommendedName>
</protein>
<evidence type="ECO:0000256" key="1">
    <source>
        <dbReference type="SAM" id="MobiDB-lite"/>
    </source>
</evidence>
<evidence type="ECO:0000313" key="2">
    <source>
        <dbReference type="EMBL" id="MBA0660699.1"/>
    </source>
</evidence>
<dbReference type="AlphaFoldDB" id="A0A7J8VE17"/>
<sequence>MLKAKPNFELRIRRLKKDWPIVYDMLSGKDNSGFSWDEYRQLVVAKDVVWNSHKKAGQFRHRSFPYYDQLTTIYAKDRAIGKNAHTTADIVEEIYAKDVATENIPKERNYHGCEADVSLDEMDVSTTQSQPRGRREQPLRTPIESAASLGPKQDNEQNEVNNKPISEGGNMENGNNSDDNVENNPITQALLRDLNKLVGAPI</sequence>
<keyword evidence="3" id="KW-1185">Reference proteome</keyword>